<dbReference type="HOGENOM" id="CLU_1522352_0_0_12"/>
<dbReference type="KEGG" id="bip:Bint_1440"/>
<proteinExistence type="predicted"/>
<evidence type="ECO:0000313" key="2">
    <source>
        <dbReference type="Proteomes" id="UP000008522"/>
    </source>
</evidence>
<gene>
    <name evidence="1" type="ordered locus">Bint_1440</name>
</gene>
<dbReference type="GeneID" id="44969975"/>
<dbReference type="RefSeq" id="WP_014487887.1">
    <property type="nucleotide sequence ID" value="NC_017243.1"/>
</dbReference>
<dbReference type="PATRIC" id="fig|1045858.4.peg.1439"/>
<dbReference type="OrthoDB" id="9850771at2"/>
<keyword evidence="2" id="KW-1185">Reference proteome</keyword>
<sequence>MKKTKNNDAAGAFRLLKLSFFIESLCRYIKGKDPDTIEAEFKQRCKKDGKWYSYDPNIWNGHPTDEEFEAYVEKLKSEGVEGEEDECTYWTEEDLAIYHEAEKLLYAISKTRENRRIIREGNIEENIFEYDEDTNELLKLLSDNNHHEALKKAKEIIQEDENPDEIMSIYHLTNNI</sequence>
<accession>G0EPZ9</accession>
<dbReference type="Proteomes" id="UP000008522">
    <property type="component" value="Chromosome"/>
</dbReference>
<protein>
    <submittedName>
        <fullName evidence="1">Uncharacterized protein</fullName>
    </submittedName>
</protein>
<name>G0EPZ9_BRAIP</name>
<dbReference type="EMBL" id="CP002874">
    <property type="protein sequence ID" value="AEM22059.1"/>
    <property type="molecule type" value="Genomic_DNA"/>
</dbReference>
<dbReference type="AlphaFoldDB" id="G0EPZ9"/>
<reference evidence="1 2" key="1">
    <citation type="journal article" date="2011" name="BMC Genomics">
        <title>Complete genome sequence of Brachyspira intermedia reveals unique genomic features in Brachyspira species and phage-mediated horizontal gene transfer.</title>
        <authorList>
            <person name="Hafstrom T."/>
            <person name="Jansson D.S."/>
            <person name="Segerman B."/>
        </authorList>
    </citation>
    <scope>NUCLEOTIDE SEQUENCE [LARGE SCALE GENOMIC DNA]</scope>
    <source>
        <strain evidence="2">ATCC 51140 / PWS/A</strain>
    </source>
</reference>
<organism evidence="1 2">
    <name type="scientific">Brachyspira intermedia (strain ATCC 51140 / PWS/A)</name>
    <name type="common">Serpulina intermedia</name>
    <dbReference type="NCBI Taxonomy" id="1045858"/>
    <lineage>
        <taxon>Bacteria</taxon>
        <taxon>Pseudomonadati</taxon>
        <taxon>Spirochaetota</taxon>
        <taxon>Spirochaetia</taxon>
        <taxon>Brachyspirales</taxon>
        <taxon>Brachyspiraceae</taxon>
        <taxon>Brachyspira</taxon>
    </lineage>
</organism>
<evidence type="ECO:0000313" key="1">
    <source>
        <dbReference type="EMBL" id="AEM22059.1"/>
    </source>
</evidence>